<evidence type="ECO:0000313" key="1">
    <source>
        <dbReference type="EMBL" id="CCX30799.1"/>
    </source>
</evidence>
<sequence>MILLYHSLDFHTCGHLTSVNRSVRSRFGQMYLPRCLPSGHWKLQMVWPH</sequence>
<dbReference type="Proteomes" id="UP000018144">
    <property type="component" value="Unassembled WGS sequence"/>
</dbReference>
<protein>
    <submittedName>
        <fullName evidence="1">Uncharacterized protein</fullName>
    </submittedName>
</protein>
<dbReference type="AlphaFoldDB" id="U4LFE7"/>
<organism evidence="1 2">
    <name type="scientific">Pyronema omphalodes (strain CBS 100304)</name>
    <name type="common">Pyronema confluens</name>
    <dbReference type="NCBI Taxonomy" id="1076935"/>
    <lineage>
        <taxon>Eukaryota</taxon>
        <taxon>Fungi</taxon>
        <taxon>Dikarya</taxon>
        <taxon>Ascomycota</taxon>
        <taxon>Pezizomycotina</taxon>
        <taxon>Pezizomycetes</taxon>
        <taxon>Pezizales</taxon>
        <taxon>Pyronemataceae</taxon>
        <taxon>Pyronema</taxon>
    </lineage>
</organism>
<evidence type="ECO:0000313" key="2">
    <source>
        <dbReference type="Proteomes" id="UP000018144"/>
    </source>
</evidence>
<name>U4LFE7_PYROM</name>
<proteinExistence type="predicted"/>
<keyword evidence="2" id="KW-1185">Reference proteome</keyword>
<reference evidence="1 2" key="1">
    <citation type="journal article" date="2013" name="PLoS Genet.">
        <title>The genome and development-dependent transcriptomes of Pyronema confluens: a window into fungal evolution.</title>
        <authorList>
            <person name="Traeger S."/>
            <person name="Altegoer F."/>
            <person name="Freitag M."/>
            <person name="Gabaldon T."/>
            <person name="Kempken F."/>
            <person name="Kumar A."/>
            <person name="Marcet-Houben M."/>
            <person name="Poggeler S."/>
            <person name="Stajich J.E."/>
            <person name="Nowrousian M."/>
        </authorList>
    </citation>
    <scope>NUCLEOTIDE SEQUENCE [LARGE SCALE GENOMIC DNA]</scope>
    <source>
        <strain evidence="2">CBS 100304</strain>
        <tissue evidence="1">Vegetative mycelium</tissue>
    </source>
</reference>
<accession>U4LFE7</accession>
<gene>
    <name evidence="1" type="ORF">PCON_09202</name>
</gene>
<dbReference type="EMBL" id="HF935475">
    <property type="protein sequence ID" value="CCX30799.1"/>
    <property type="molecule type" value="Genomic_DNA"/>
</dbReference>